<sequence>MGSVMKVAVGNDHRGLCVRPRVLGLLAELGHEVHDLGASGPAGVDYPDYAIPVAEEVAAGKADRGVLICATGHGMCIAANKVHGVRAVNSRDVIDAELSRRHNDSNILCLAADLLGEDQIERIIRAWLLTDFEGGRHTRRREKVDAYEKSHENRS</sequence>
<reference evidence="4" key="1">
    <citation type="journal article" date="2023" name="Mar. Drugs">
        <title>Gemmata algarum, a Novel Planctomycete Isolated from an Algal Mat, Displays Antimicrobial Activity.</title>
        <authorList>
            <person name="Kumar G."/>
            <person name="Kallscheuer N."/>
            <person name="Kashif M."/>
            <person name="Ahamad S."/>
            <person name="Jagadeeshwari U."/>
            <person name="Pannikurungottu S."/>
            <person name="Haufschild T."/>
            <person name="Kabuu M."/>
            <person name="Sasikala C."/>
            <person name="Jogler C."/>
            <person name="Ramana C."/>
        </authorList>
    </citation>
    <scope>NUCLEOTIDE SEQUENCE [LARGE SCALE GENOMIC DNA]</scope>
    <source>
        <strain evidence="4">JC673</strain>
    </source>
</reference>
<organism evidence="3 4">
    <name type="scientific">Gemmata algarum</name>
    <dbReference type="NCBI Taxonomy" id="2975278"/>
    <lineage>
        <taxon>Bacteria</taxon>
        <taxon>Pseudomonadati</taxon>
        <taxon>Planctomycetota</taxon>
        <taxon>Planctomycetia</taxon>
        <taxon>Gemmatales</taxon>
        <taxon>Gemmataceae</taxon>
        <taxon>Gemmata</taxon>
    </lineage>
</organism>
<dbReference type="GO" id="GO:0004751">
    <property type="term" value="F:ribose-5-phosphate isomerase activity"/>
    <property type="evidence" value="ECO:0007669"/>
    <property type="project" value="UniProtKB-EC"/>
</dbReference>
<dbReference type="PANTHER" id="PTHR30345:SF0">
    <property type="entry name" value="DNA DAMAGE-REPAIR_TOLERATION PROTEIN DRT102"/>
    <property type="match status" value="1"/>
</dbReference>
<dbReference type="NCBIfam" id="NF004051">
    <property type="entry name" value="PRK05571.1"/>
    <property type="match status" value="1"/>
</dbReference>
<evidence type="ECO:0000313" key="3">
    <source>
        <dbReference type="EMBL" id="MDY3559771.1"/>
    </source>
</evidence>
<dbReference type="NCBIfam" id="TIGR01120">
    <property type="entry name" value="rpiB"/>
    <property type="match status" value="1"/>
</dbReference>
<evidence type="ECO:0000313" key="4">
    <source>
        <dbReference type="Proteomes" id="UP001272242"/>
    </source>
</evidence>
<dbReference type="PANTHER" id="PTHR30345">
    <property type="entry name" value="RIBOSE-5-PHOSPHATE ISOMERASE B"/>
    <property type="match status" value="1"/>
</dbReference>
<dbReference type="RefSeq" id="WP_320686473.1">
    <property type="nucleotide sequence ID" value="NZ_JAXBLV010000133.1"/>
</dbReference>
<protein>
    <submittedName>
        <fullName evidence="3">Ribose 5-phosphate isomerase B</fullName>
        <ecNumber evidence="3">5.3.1.6</ecNumber>
    </submittedName>
</protein>
<dbReference type="SUPFAM" id="SSF89623">
    <property type="entry name" value="Ribose/Galactose isomerase RpiB/AlsB"/>
    <property type="match status" value="1"/>
</dbReference>
<keyword evidence="4" id="KW-1185">Reference proteome</keyword>
<proteinExistence type="inferred from homology"/>
<dbReference type="Gene3D" id="3.40.1400.10">
    <property type="entry name" value="Sugar-phosphate isomerase, RpiB/LacA/LacB"/>
    <property type="match status" value="1"/>
</dbReference>
<dbReference type="Pfam" id="PF02502">
    <property type="entry name" value="LacAB_rpiB"/>
    <property type="match status" value="1"/>
</dbReference>
<dbReference type="PIRSF" id="PIRSF005384">
    <property type="entry name" value="RpiB_LacA_B"/>
    <property type="match status" value="1"/>
</dbReference>
<dbReference type="InterPro" id="IPR003500">
    <property type="entry name" value="RpiB_LacA_LacB"/>
</dbReference>
<dbReference type="InterPro" id="IPR004785">
    <property type="entry name" value="RpiB"/>
</dbReference>
<dbReference type="EC" id="5.3.1.6" evidence="3"/>
<dbReference type="InterPro" id="IPR036569">
    <property type="entry name" value="RpiB_LacA_LacB_sf"/>
</dbReference>
<accession>A0ABU5EX68</accession>
<dbReference type="Proteomes" id="UP001272242">
    <property type="component" value="Unassembled WGS sequence"/>
</dbReference>
<keyword evidence="2 3" id="KW-0413">Isomerase</keyword>
<gene>
    <name evidence="3" type="primary">rpiB</name>
    <name evidence="3" type="ORF">R5W23_000929</name>
</gene>
<evidence type="ECO:0000256" key="2">
    <source>
        <dbReference type="ARBA" id="ARBA00023235"/>
    </source>
</evidence>
<comment type="caution">
    <text evidence="3">The sequence shown here is derived from an EMBL/GenBank/DDBJ whole genome shotgun (WGS) entry which is preliminary data.</text>
</comment>
<name>A0ABU5EX68_9BACT</name>
<dbReference type="NCBIfam" id="TIGR00689">
    <property type="entry name" value="rpiB_lacA_lacB"/>
    <property type="match status" value="1"/>
</dbReference>
<comment type="similarity">
    <text evidence="1">Belongs to the LacAB/RpiB family.</text>
</comment>
<dbReference type="EMBL" id="JAXBLV010000133">
    <property type="protein sequence ID" value="MDY3559771.1"/>
    <property type="molecule type" value="Genomic_DNA"/>
</dbReference>
<evidence type="ECO:0000256" key="1">
    <source>
        <dbReference type="ARBA" id="ARBA00008754"/>
    </source>
</evidence>